<accession>A0ACC0D990</accession>
<dbReference type="Proteomes" id="UP001497680">
    <property type="component" value="Unassembled WGS sequence"/>
</dbReference>
<keyword evidence="2" id="KW-1185">Reference proteome</keyword>
<gene>
    <name evidence="1" type="ORF">F4821DRAFT_232040</name>
</gene>
<evidence type="ECO:0000313" key="2">
    <source>
        <dbReference type="Proteomes" id="UP001497680"/>
    </source>
</evidence>
<dbReference type="EMBL" id="MU394297">
    <property type="protein sequence ID" value="KAI6089091.1"/>
    <property type="molecule type" value="Genomic_DNA"/>
</dbReference>
<name>A0ACC0D990_9PEZI</name>
<reference evidence="1 2" key="1">
    <citation type="journal article" date="2022" name="New Phytol.">
        <title>Ecological generalism drives hyperdiversity of secondary metabolite gene clusters in xylarialean endophytes.</title>
        <authorList>
            <person name="Franco M.E.E."/>
            <person name="Wisecaver J.H."/>
            <person name="Arnold A.E."/>
            <person name="Ju Y.M."/>
            <person name="Slot J.C."/>
            <person name="Ahrendt S."/>
            <person name="Moore L.P."/>
            <person name="Eastman K.E."/>
            <person name="Scott K."/>
            <person name="Konkel Z."/>
            <person name="Mondo S.J."/>
            <person name="Kuo A."/>
            <person name="Hayes R.D."/>
            <person name="Haridas S."/>
            <person name="Andreopoulos B."/>
            <person name="Riley R."/>
            <person name="LaButti K."/>
            <person name="Pangilinan J."/>
            <person name="Lipzen A."/>
            <person name="Amirebrahimi M."/>
            <person name="Yan J."/>
            <person name="Adam C."/>
            <person name="Keymanesh K."/>
            <person name="Ng V."/>
            <person name="Louie K."/>
            <person name="Northen T."/>
            <person name="Drula E."/>
            <person name="Henrissat B."/>
            <person name="Hsieh H.M."/>
            <person name="Youens-Clark K."/>
            <person name="Lutzoni F."/>
            <person name="Miadlikowska J."/>
            <person name="Eastwood D.C."/>
            <person name="Hamelin R.C."/>
            <person name="Grigoriev I.V."/>
            <person name="U'Ren J.M."/>
        </authorList>
    </citation>
    <scope>NUCLEOTIDE SEQUENCE [LARGE SCALE GENOMIC DNA]</scope>
    <source>
        <strain evidence="1 2">ER1909</strain>
    </source>
</reference>
<protein>
    <submittedName>
        <fullName evidence="1">Cenp-O kinetochore centromere component-domain-containing protein</fullName>
    </submittedName>
</protein>
<sequence>MMASVSEEIQSSELSVADQLDNEIANLRSQVESLKRELKLQTATLITSESTRELLQKHSTRADDSSRLQELSARADEQEAHKQQCLYRACASITTFKVQDPDPHAVDEGKVIGLRFEVMSKSRFLRPYYVMLNRPFPNSPYLRIHRHTVPQCIPLSGLAARHLPPPTAKDDYNDAPKKQDLPKFARTLRRELVRYHNRTAVIGDLRSAAGLESKNGKAKELRDPIVDISAADAQAKQIRVEWSDGRTGRLIMSDDGDIVKMVVQGENGQDRESVKQLLGESVRIEEVAKRLEGA</sequence>
<organism evidence="1 2">
    <name type="scientific">Hypoxylon rubiginosum</name>
    <dbReference type="NCBI Taxonomy" id="110542"/>
    <lineage>
        <taxon>Eukaryota</taxon>
        <taxon>Fungi</taxon>
        <taxon>Dikarya</taxon>
        <taxon>Ascomycota</taxon>
        <taxon>Pezizomycotina</taxon>
        <taxon>Sordariomycetes</taxon>
        <taxon>Xylariomycetidae</taxon>
        <taxon>Xylariales</taxon>
        <taxon>Hypoxylaceae</taxon>
        <taxon>Hypoxylon</taxon>
    </lineage>
</organism>
<evidence type="ECO:0000313" key="1">
    <source>
        <dbReference type="EMBL" id="KAI6089091.1"/>
    </source>
</evidence>
<proteinExistence type="predicted"/>
<comment type="caution">
    <text evidence="1">The sequence shown here is derived from an EMBL/GenBank/DDBJ whole genome shotgun (WGS) entry which is preliminary data.</text>
</comment>